<comment type="caution">
    <text evidence="2">The sequence shown here is derived from an EMBL/GenBank/DDBJ whole genome shotgun (WGS) entry which is preliminary data.</text>
</comment>
<reference evidence="2 3" key="1">
    <citation type="submission" date="2020-07" db="EMBL/GenBank/DDBJ databases">
        <title>Sequencing the genomes of 1000 actinobacteria strains.</title>
        <authorList>
            <person name="Klenk H.-P."/>
        </authorList>
    </citation>
    <scope>NUCLEOTIDE SEQUENCE [LARGE SCALE GENOMIC DNA]</scope>
    <source>
        <strain evidence="2 3">DSM 22083</strain>
    </source>
</reference>
<gene>
    <name evidence="2" type="ORF">BKA15_004837</name>
</gene>
<feature type="region of interest" description="Disordered" evidence="1">
    <location>
        <begin position="20"/>
        <end position="45"/>
    </location>
</feature>
<organism evidence="2 3">
    <name type="scientific">Microlunatus parietis</name>
    <dbReference type="NCBI Taxonomy" id="682979"/>
    <lineage>
        <taxon>Bacteria</taxon>
        <taxon>Bacillati</taxon>
        <taxon>Actinomycetota</taxon>
        <taxon>Actinomycetes</taxon>
        <taxon>Propionibacteriales</taxon>
        <taxon>Propionibacteriaceae</taxon>
        <taxon>Microlunatus</taxon>
    </lineage>
</organism>
<dbReference type="EMBL" id="JACCBU010000001">
    <property type="protein sequence ID" value="NYE73508.1"/>
    <property type="molecule type" value="Genomic_DNA"/>
</dbReference>
<sequence>MLIMVGRHLARMHELRFDHPGYLTDGPPAGRSGPVPGPRSTGLAR</sequence>
<dbReference type="AlphaFoldDB" id="A0A7Y9IBC3"/>
<evidence type="ECO:0000313" key="3">
    <source>
        <dbReference type="Proteomes" id="UP000569914"/>
    </source>
</evidence>
<evidence type="ECO:0000256" key="1">
    <source>
        <dbReference type="SAM" id="MobiDB-lite"/>
    </source>
</evidence>
<proteinExistence type="predicted"/>
<evidence type="ECO:0000313" key="2">
    <source>
        <dbReference type="EMBL" id="NYE73508.1"/>
    </source>
</evidence>
<protein>
    <submittedName>
        <fullName evidence="2">Uncharacterized protein</fullName>
    </submittedName>
</protein>
<dbReference type="Proteomes" id="UP000569914">
    <property type="component" value="Unassembled WGS sequence"/>
</dbReference>
<name>A0A7Y9IBC3_9ACTN</name>
<keyword evidence="3" id="KW-1185">Reference proteome</keyword>
<accession>A0A7Y9IBC3</accession>